<evidence type="ECO:0000259" key="11">
    <source>
        <dbReference type="SMART" id="SM00481"/>
    </source>
</evidence>
<dbReference type="GO" id="GO:0003676">
    <property type="term" value="F:nucleic acid binding"/>
    <property type="evidence" value="ECO:0007669"/>
    <property type="project" value="InterPro"/>
</dbReference>
<dbReference type="InterPro" id="IPR004365">
    <property type="entry name" value="NA-bd_OB_tRNA"/>
</dbReference>
<proteinExistence type="inferred from homology"/>
<dbReference type="InterPro" id="IPR029460">
    <property type="entry name" value="DNAPol_HHH"/>
</dbReference>
<dbReference type="Pfam" id="PF01336">
    <property type="entry name" value="tRNA_anti-codon"/>
    <property type="match status" value="1"/>
</dbReference>
<evidence type="ECO:0000256" key="5">
    <source>
        <dbReference type="ARBA" id="ARBA00022679"/>
    </source>
</evidence>
<dbReference type="GO" id="GO:0006260">
    <property type="term" value="P:DNA replication"/>
    <property type="evidence" value="ECO:0007669"/>
    <property type="project" value="UniProtKB-KW"/>
</dbReference>
<comment type="subcellular location">
    <subcellularLocation>
        <location evidence="1">Cytoplasm</location>
    </subcellularLocation>
</comment>
<dbReference type="InterPro" id="IPR012340">
    <property type="entry name" value="NA-bd_OB-fold"/>
</dbReference>
<dbReference type="Pfam" id="PF02811">
    <property type="entry name" value="PHP"/>
    <property type="match status" value="1"/>
</dbReference>
<evidence type="ECO:0000256" key="9">
    <source>
        <dbReference type="ARBA" id="ARBA00025611"/>
    </source>
</evidence>
<dbReference type="SMART" id="SM00481">
    <property type="entry name" value="POLIIIAc"/>
    <property type="match status" value="1"/>
</dbReference>
<dbReference type="Gene3D" id="3.20.20.140">
    <property type="entry name" value="Metal-dependent hydrolases"/>
    <property type="match status" value="1"/>
</dbReference>
<dbReference type="Proteomes" id="UP000581688">
    <property type="component" value="Unassembled WGS sequence"/>
</dbReference>
<evidence type="ECO:0000256" key="2">
    <source>
        <dbReference type="ARBA" id="ARBA00009496"/>
    </source>
</evidence>
<dbReference type="InterPro" id="IPR003141">
    <property type="entry name" value="Pol/His_phosphatase_N"/>
</dbReference>
<keyword evidence="7" id="KW-0235">DNA replication</keyword>
<dbReference type="NCBIfam" id="TIGR00594">
    <property type="entry name" value="polc"/>
    <property type="match status" value="1"/>
</dbReference>
<dbReference type="Pfam" id="PF07733">
    <property type="entry name" value="DNA_pol3_alpha"/>
    <property type="match status" value="1"/>
</dbReference>
<dbReference type="EMBL" id="JACHGH010000001">
    <property type="protein sequence ID" value="MBB6452094.1"/>
    <property type="molecule type" value="Genomic_DNA"/>
</dbReference>
<dbReference type="InterPro" id="IPR004805">
    <property type="entry name" value="DnaE2/DnaE/PolC"/>
</dbReference>
<dbReference type="SUPFAM" id="SSF160975">
    <property type="entry name" value="AF1531-like"/>
    <property type="match status" value="1"/>
</dbReference>
<dbReference type="InterPro" id="IPR011708">
    <property type="entry name" value="DNA_pol3_alpha_NTPase_dom"/>
</dbReference>
<evidence type="ECO:0000256" key="4">
    <source>
        <dbReference type="ARBA" id="ARBA00019114"/>
    </source>
</evidence>
<reference evidence="12 13" key="1">
    <citation type="submission" date="2020-08" db="EMBL/GenBank/DDBJ databases">
        <title>Genomic Encyclopedia of Type Strains, Phase IV (KMG-IV): sequencing the most valuable type-strain genomes for metagenomic binning, comparative biology and taxonomic classification.</title>
        <authorList>
            <person name="Goeker M."/>
        </authorList>
    </citation>
    <scope>NUCLEOTIDE SEQUENCE [LARGE SCALE GENOMIC DNA]</scope>
    <source>
        <strain evidence="12 13">DSM 19612</strain>
    </source>
</reference>
<evidence type="ECO:0000256" key="1">
    <source>
        <dbReference type="ARBA" id="ARBA00004496"/>
    </source>
</evidence>
<comment type="function">
    <text evidence="9">DNA polymerase III is a complex, multichain enzyme responsible for most of the replicative synthesis in bacteria. This DNA polymerase also exhibits 3' to 5' exonuclease activity. The alpha chain is the DNA polymerase.</text>
</comment>
<feature type="domain" description="Polymerase/histidinol phosphatase N-terminal" evidence="11">
    <location>
        <begin position="4"/>
        <end position="71"/>
    </location>
</feature>
<organism evidence="12 13">
    <name type="scientific">Salirhabdus euzebyi</name>
    <dbReference type="NCBI Taxonomy" id="394506"/>
    <lineage>
        <taxon>Bacteria</taxon>
        <taxon>Bacillati</taxon>
        <taxon>Bacillota</taxon>
        <taxon>Bacilli</taxon>
        <taxon>Bacillales</taxon>
        <taxon>Bacillaceae</taxon>
        <taxon>Salirhabdus</taxon>
    </lineage>
</organism>
<dbReference type="InterPro" id="IPR004013">
    <property type="entry name" value="PHP_dom"/>
</dbReference>
<evidence type="ECO:0000256" key="6">
    <source>
        <dbReference type="ARBA" id="ARBA00022695"/>
    </source>
</evidence>
<dbReference type="InterPro" id="IPR016195">
    <property type="entry name" value="Pol/histidinol_Pase-like"/>
</dbReference>
<dbReference type="GO" id="GO:0005737">
    <property type="term" value="C:cytoplasm"/>
    <property type="evidence" value="ECO:0007669"/>
    <property type="project" value="UniProtKB-SubCell"/>
</dbReference>
<accession>A0A841PW99</accession>
<dbReference type="CDD" id="cd04485">
    <property type="entry name" value="DnaE_OBF"/>
    <property type="match status" value="1"/>
</dbReference>
<comment type="catalytic activity">
    <reaction evidence="10">
        <text>DNA(n) + a 2'-deoxyribonucleoside 5'-triphosphate = DNA(n+1) + diphosphate</text>
        <dbReference type="Rhea" id="RHEA:22508"/>
        <dbReference type="Rhea" id="RHEA-COMP:17339"/>
        <dbReference type="Rhea" id="RHEA-COMP:17340"/>
        <dbReference type="ChEBI" id="CHEBI:33019"/>
        <dbReference type="ChEBI" id="CHEBI:61560"/>
        <dbReference type="ChEBI" id="CHEBI:173112"/>
        <dbReference type="EC" id="2.7.7.7"/>
    </reaction>
</comment>
<keyword evidence="5 12" id="KW-0808">Transferase</keyword>
<dbReference type="PANTHER" id="PTHR32294:SF0">
    <property type="entry name" value="DNA POLYMERASE III SUBUNIT ALPHA"/>
    <property type="match status" value="1"/>
</dbReference>
<dbReference type="Pfam" id="PF17657">
    <property type="entry name" value="DNA_pol3_finger"/>
    <property type="match status" value="1"/>
</dbReference>
<comment type="similarity">
    <text evidence="2">Belongs to the DNA polymerase type-C family. DnaE subfamily.</text>
</comment>
<evidence type="ECO:0000313" key="12">
    <source>
        <dbReference type="EMBL" id="MBB6452094.1"/>
    </source>
</evidence>
<dbReference type="SUPFAM" id="SSF89550">
    <property type="entry name" value="PHP domain-like"/>
    <property type="match status" value="1"/>
</dbReference>
<dbReference type="NCBIfam" id="NF004226">
    <property type="entry name" value="PRK05673.1"/>
    <property type="match status" value="1"/>
</dbReference>
<dbReference type="Gene3D" id="2.40.50.140">
    <property type="entry name" value="Nucleic acid-binding proteins"/>
    <property type="match status" value="1"/>
</dbReference>
<dbReference type="EC" id="2.7.7.7" evidence="3"/>
<dbReference type="GO" id="GO:0008408">
    <property type="term" value="F:3'-5' exonuclease activity"/>
    <property type="evidence" value="ECO:0007669"/>
    <property type="project" value="InterPro"/>
</dbReference>
<protein>
    <recommendedName>
        <fullName evidence="4">DNA polymerase III subunit alpha</fullName>
        <ecNumber evidence="3">2.7.7.7</ecNumber>
    </recommendedName>
</protein>
<keyword evidence="8" id="KW-0239">DNA-directed DNA polymerase</keyword>
<evidence type="ECO:0000256" key="7">
    <source>
        <dbReference type="ARBA" id="ARBA00022705"/>
    </source>
</evidence>
<name>A0A841PW99_9BACI</name>
<evidence type="ECO:0000256" key="8">
    <source>
        <dbReference type="ARBA" id="ARBA00022932"/>
    </source>
</evidence>
<comment type="caution">
    <text evidence="12">The sequence shown here is derived from an EMBL/GenBank/DDBJ whole genome shotgun (WGS) entry which is preliminary data.</text>
</comment>
<dbReference type="Gene3D" id="1.10.150.870">
    <property type="match status" value="1"/>
</dbReference>
<dbReference type="Gene3D" id="1.10.10.1600">
    <property type="entry name" value="Bacterial DNA polymerase III alpha subunit, thumb domain"/>
    <property type="match status" value="1"/>
</dbReference>
<dbReference type="AlphaFoldDB" id="A0A841PW99"/>
<evidence type="ECO:0000256" key="3">
    <source>
        <dbReference type="ARBA" id="ARBA00012417"/>
    </source>
</evidence>
<dbReference type="RefSeq" id="WP_174494358.1">
    <property type="nucleotide sequence ID" value="NZ_CADDWK010000001.1"/>
</dbReference>
<evidence type="ECO:0000313" key="13">
    <source>
        <dbReference type="Proteomes" id="UP000581688"/>
    </source>
</evidence>
<keyword evidence="13" id="KW-1185">Reference proteome</keyword>
<evidence type="ECO:0000256" key="10">
    <source>
        <dbReference type="ARBA" id="ARBA00049244"/>
    </source>
</evidence>
<sequence>MGFVHLQVHSGYSFMKSTLTVDKLVVGAKQKGFTSIALTDEHVLHGAVQFYKKCMEEGLKPIIGLKLRVKVGNETTTSTEPDSTFFIILLAKSNKGYQQLLELSTQVGLQETDALFIEEIVELTSDLFVVLPVQQKPFSLPLMDRKMDFFDRTVNQLRDSVPNNHFYVGIQEHHNEEKRIVNTVVKEYCEAKGQEGVVLQDVRYLQAEDYLAYDCLQHIREQKKWSHDKPMPESKYRHLVSASEIEGDYLDFWPNAIENSVKIAEKCNVTLTFNQQILPSYPTPNEMTSRQYLQKLCLESMNERFTAVEPKVVDRLNYELEVINKMDFNDYFLIVWDFMNFARNNDILTGPGRGSAAGSLVSYLLKITDVDPIENELLFERFLNPERISMPDIDIDFSDHRRDEVIKYVQQKYGQERVAQIVTFGTFGTRSLLRELIKTMSIDTQEAAFLLKSIPQQSASLESIVRESQELKDYVKQSEKLKLMFKIAFKLEGLPRHHSTHAAGVIISKEKLTNLVPLMKGHQEIALTQFPMGDLEEIGLLKMDFLGLRNLSLMEQIVKRIQRKKDKNFNLDQIPLQDAKTFKLLQEGKTTGVFQLESAGMRKVLQDLKPTQFEDVVAVNALYRPGPMEFIPNYIKRKHGEEKVIYPHADLKPILEKTFGVLIYQEQIMQIANRFAGLSLGEADSLRRAISKKNKEVIQREKAKFRTGCIQNGYSSQVADEVYDWIERFANYGFNRSHAVAYSKIAYQLAYLKAHYPSFFFAALLSSVSFDQEKVRQYIREANQFGIKVLPPSINHSLGIFTVENTGSIRMALPVVKGVGKQAIEEILRVRKDKPFQSIFDFCQRVSLKTINRSIMESLVLAGAFDETNINRATLLASLDQAIEQGELFGGLNNQDSLFGDDLLLEPSYTETENFPPLKQLAFEKEVLGMYLSSHPLSSFRNKLQANGYHPLATIKEFHIGNNAKSVVAVQDIKVIRTKRGDSMAFVTIADETDEMEGVIFPNLYREINRWLKEEMIIFISGKVEIRQNRPQWLINEVKPFKSDELKKETNHNRMYVKFSHEDERAQLSYLKDVSHLFPGSTPVVVHSTIRNETFQLASTYNISPSQPCMKKLKEYFGEEFVVLQRL</sequence>
<dbReference type="PANTHER" id="PTHR32294">
    <property type="entry name" value="DNA POLYMERASE III SUBUNIT ALPHA"/>
    <property type="match status" value="1"/>
</dbReference>
<dbReference type="InterPro" id="IPR041931">
    <property type="entry name" value="DNA_pol3_alpha_thumb_dom"/>
</dbReference>
<gene>
    <name evidence="12" type="ORF">HNQ94_000515</name>
</gene>
<dbReference type="InterPro" id="IPR040982">
    <property type="entry name" value="DNA_pol3_finger"/>
</dbReference>
<dbReference type="Pfam" id="PF14579">
    <property type="entry name" value="HHH_6"/>
    <property type="match status" value="1"/>
</dbReference>
<keyword evidence="6 12" id="KW-0548">Nucleotidyltransferase</keyword>
<dbReference type="GO" id="GO:0003887">
    <property type="term" value="F:DNA-directed DNA polymerase activity"/>
    <property type="evidence" value="ECO:0007669"/>
    <property type="project" value="UniProtKB-KW"/>
</dbReference>